<sequence>MKEIIQSIHPKWTKLIFDGRKTKELRKSKPRDITFPFKVYIYETKKGVGAVVGEYICKGITTTNVPQVFQDGSCVHLDEIIDYMGNGKISGWDISNVKKYPKPILISKLGLTTAPQSWRYIDTQR</sequence>
<comment type="caution">
    <text evidence="1">The sequence shown here is derived from an EMBL/GenBank/DDBJ whole genome shotgun (WGS) entry which is preliminary data.</text>
</comment>
<evidence type="ECO:0000313" key="2">
    <source>
        <dbReference type="Proteomes" id="UP000095255"/>
    </source>
</evidence>
<keyword evidence="2" id="KW-1185">Reference proteome</keyword>
<dbReference type="EMBL" id="MJAT01000008">
    <property type="protein sequence ID" value="OEH86054.1"/>
    <property type="molecule type" value="Genomic_DNA"/>
</dbReference>
<dbReference type="RefSeq" id="WP_069701576.1">
    <property type="nucleotide sequence ID" value="NZ_MJAT01000008.1"/>
</dbReference>
<dbReference type="InterPro" id="IPR015947">
    <property type="entry name" value="PUA-like_sf"/>
</dbReference>
<dbReference type="STRING" id="1390249.BHU72_14585"/>
<reference evidence="1 2" key="1">
    <citation type="submission" date="2016-09" db="EMBL/GenBank/DDBJ databases">
        <title>Desulfuribacillus arsenicus sp. nov., an obligately anaerobic, dissimilatory arsenic- and antimonate-reducing bacterium isolated from anoxic sediments.</title>
        <authorList>
            <person name="Abin C.A."/>
            <person name="Hollibaugh J.T."/>
        </authorList>
    </citation>
    <scope>NUCLEOTIDE SEQUENCE [LARGE SCALE GENOMIC DNA]</scope>
    <source>
        <strain evidence="1 2">MLFW-2</strain>
    </source>
</reference>
<dbReference type="Gene3D" id="2.30.130.30">
    <property type="entry name" value="Hypothetical protein"/>
    <property type="match status" value="1"/>
</dbReference>
<protein>
    <submittedName>
        <fullName evidence="1">Uncharacterized protein</fullName>
    </submittedName>
</protein>
<dbReference type="Proteomes" id="UP000095255">
    <property type="component" value="Unassembled WGS sequence"/>
</dbReference>
<organism evidence="1 2">
    <name type="scientific">Desulfuribacillus stibiiarsenatis</name>
    <dbReference type="NCBI Taxonomy" id="1390249"/>
    <lineage>
        <taxon>Bacteria</taxon>
        <taxon>Bacillati</taxon>
        <taxon>Bacillota</taxon>
        <taxon>Desulfuribacillia</taxon>
        <taxon>Desulfuribacillales</taxon>
        <taxon>Desulfuribacillaceae</taxon>
        <taxon>Desulfuribacillus</taxon>
    </lineage>
</organism>
<accession>A0A1E5L7R3</accession>
<dbReference type="AlphaFoldDB" id="A0A1E5L7R3"/>
<evidence type="ECO:0000313" key="1">
    <source>
        <dbReference type="EMBL" id="OEH86054.1"/>
    </source>
</evidence>
<gene>
    <name evidence="1" type="ORF">BHU72_14585</name>
</gene>
<proteinExistence type="predicted"/>
<name>A0A1E5L7R3_9FIRM</name>
<dbReference type="SUPFAM" id="SSF88697">
    <property type="entry name" value="PUA domain-like"/>
    <property type="match status" value="1"/>
</dbReference>